<evidence type="ECO:0000256" key="4">
    <source>
        <dbReference type="ARBA" id="ARBA00047761"/>
    </source>
</evidence>
<dbReference type="AlphaFoldDB" id="A0A8C8MCX4"/>
<dbReference type="SUPFAM" id="SSF56784">
    <property type="entry name" value="HAD-like"/>
    <property type="match status" value="1"/>
</dbReference>
<feature type="transmembrane region" description="Helical" evidence="8">
    <location>
        <begin position="63"/>
        <end position="87"/>
    </location>
</feature>
<dbReference type="GO" id="GO:0008420">
    <property type="term" value="F:RNA polymerase II CTD heptapeptide repeat phosphatase activity"/>
    <property type="evidence" value="ECO:0007669"/>
    <property type="project" value="InterPro"/>
</dbReference>
<dbReference type="FunFam" id="3.40.50.1000:FF:000013">
    <property type="entry name" value="Carboxy-terminal domain RNA polymerase II polypeptide A small"/>
    <property type="match status" value="1"/>
</dbReference>
<feature type="active site" description="Proton donor" evidence="6">
    <location>
        <position position="230"/>
    </location>
</feature>
<reference evidence="10" key="2">
    <citation type="submission" date="2025-09" db="UniProtKB">
        <authorList>
            <consortium name="Ensembl"/>
        </authorList>
    </citation>
    <scope>IDENTIFICATION</scope>
</reference>
<keyword evidence="8" id="KW-0812">Transmembrane</keyword>
<evidence type="ECO:0000256" key="8">
    <source>
        <dbReference type="SAM" id="Phobius"/>
    </source>
</evidence>
<evidence type="ECO:0000256" key="1">
    <source>
        <dbReference type="ARBA" id="ARBA00013081"/>
    </source>
</evidence>
<dbReference type="Gene3D" id="3.40.50.1000">
    <property type="entry name" value="HAD superfamily/HAD-like"/>
    <property type="match status" value="1"/>
</dbReference>
<dbReference type="Ensembl" id="ENSOTST00005087153.2">
    <property type="protein sequence ID" value="ENSOTSP00005080422.1"/>
    <property type="gene ID" value="ENSOTSG00005037820.2"/>
</dbReference>
<evidence type="ECO:0000256" key="2">
    <source>
        <dbReference type="ARBA" id="ARBA00022801"/>
    </source>
</evidence>
<protein>
    <recommendedName>
        <fullName evidence="1">protein-serine/threonine phosphatase</fullName>
        <ecNumber evidence="1">3.1.3.16</ecNumber>
    </recommendedName>
</protein>
<comment type="catalytic activity">
    <reaction evidence="4">
        <text>O-phospho-L-seryl-[protein] + H2O = L-seryl-[protein] + phosphate</text>
        <dbReference type="Rhea" id="RHEA:20629"/>
        <dbReference type="Rhea" id="RHEA-COMP:9863"/>
        <dbReference type="Rhea" id="RHEA-COMP:11604"/>
        <dbReference type="ChEBI" id="CHEBI:15377"/>
        <dbReference type="ChEBI" id="CHEBI:29999"/>
        <dbReference type="ChEBI" id="CHEBI:43474"/>
        <dbReference type="ChEBI" id="CHEBI:83421"/>
        <dbReference type="EC" id="3.1.3.16"/>
    </reaction>
</comment>
<keyword evidence="8" id="KW-0472">Membrane</keyword>
<evidence type="ECO:0000313" key="11">
    <source>
        <dbReference type="Proteomes" id="UP000694402"/>
    </source>
</evidence>
<feature type="site" description="Transition state stabilizer" evidence="7">
    <location>
        <position position="284"/>
    </location>
</feature>
<dbReference type="InterPro" id="IPR004274">
    <property type="entry name" value="FCP1_dom"/>
</dbReference>
<dbReference type="NCBIfam" id="TIGR02251">
    <property type="entry name" value="HIF-SF_euk"/>
    <property type="match status" value="1"/>
</dbReference>
<comment type="catalytic activity">
    <reaction evidence="5">
        <text>O-phospho-L-threonyl-[protein] + H2O = L-threonyl-[protein] + phosphate</text>
        <dbReference type="Rhea" id="RHEA:47004"/>
        <dbReference type="Rhea" id="RHEA-COMP:11060"/>
        <dbReference type="Rhea" id="RHEA-COMP:11605"/>
        <dbReference type="ChEBI" id="CHEBI:15377"/>
        <dbReference type="ChEBI" id="CHEBI:30013"/>
        <dbReference type="ChEBI" id="CHEBI:43474"/>
        <dbReference type="ChEBI" id="CHEBI:61977"/>
        <dbReference type="EC" id="3.1.3.16"/>
    </reaction>
</comment>
<dbReference type="SFLD" id="SFLDG01124">
    <property type="entry name" value="C0.1:_RNA_Pol_CTD_Phosphatase"/>
    <property type="match status" value="1"/>
</dbReference>
<dbReference type="Pfam" id="PF03031">
    <property type="entry name" value="NIF"/>
    <property type="match status" value="1"/>
</dbReference>
<dbReference type="SFLD" id="SFLDS00003">
    <property type="entry name" value="Haloacid_Dehalogenase"/>
    <property type="match status" value="1"/>
</dbReference>
<dbReference type="PANTHER" id="PTHR12210">
    <property type="entry name" value="DULLARD PROTEIN PHOSPHATASE"/>
    <property type="match status" value="1"/>
</dbReference>
<dbReference type="CDD" id="cd07521">
    <property type="entry name" value="HAD_FCP1-like"/>
    <property type="match status" value="1"/>
</dbReference>
<dbReference type="InterPro" id="IPR040078">
    <property type="entry name" value="RNA_Pol_CTD_Phosphatase"/>
</dbReference>
<keyword evidence="3" id="KW-0904">Protein phosphatase</keyword>
<dbReference type="SMART" id="SM00577">
    <property type="entry name" value="CPDc"/>
    <property type="match status" value="1"/>
</dbReference>
<keyword evidence="2" id="KW-0378">Hydrolase</keyword>
<evidence type="ECO:0000256" key="3">
    <source>
        <dbReference type="ARBA" id="ARBA00022912"/>
    </source>
</evidence>
<feature type="site" description="Transition state stabilizer" evidence="7">
    <location>
        <position position="322"/>
    </location>
</feature>
<dbReference type="GeneTree" id="ENSGT01040000240451"/>
<dbReference type="InterPro" id="IPR050365">
    <property type="entry name" value="TIM50"/>
</dbReference>
<evidence type="ECO:0000256" key="6">
    <source>
        <dbReference type="PIRSR" id="PIRSR640078-1"/>
    </source>
</evidence>
<evidence type="ECO:0000313" key="10">
    <source>
        <dbReference type="Ensembl" id="ENSOTSP00005080422.1"/>
    </source>
</evidence>
<evidence type="ECO:0000259" key="9">
    <source>
        <dbReference type="PROSITE" id="PS50969"/>
    </source>
</evidence>
<evidence type="ECO:0000256" key="7">
    <source>
        <dbReference type="PIRSR" id="PIRSR640078-3"/>
    </source>
</evidence>
<organism evidence="10 11">
    <name type="scientific">Oncorhynchus tshawytscha</name>
    <name type="common">Chinook salmon</name>
    <name type="synonym">Salmo tshawytscha</name>
    <dbReference type="NCBI Taxonomy" id="74940"/>
    <lineage>
        <taxon>Eukaryota</taxon>
        <taxon>Metazoa</taxon>
        <taxon>Chordata</taxon>
        <taxon>Craniata</taxon>
        <taxon>Vertebrata</taxon>
        <taxon>Euteleostomi</taxon>
        <taxon>Actinopterygii</taxon>
        <taxon>Neopterygii</taxon>
        <taxon>Teleostei</taxon>
        <taxon>Protacanthopterygii</taxon>
        <taxon>Salmoniformes</taxon>
        <taxon>Salmonidae</taxon>
        <taxon>Salmoninae</taxon>
        <taxon>Oncorhynchus</taxon>
    </lineage>
</organism>
<keyword evidence="11" id="KW-1185">Reference proteome</keyword>
<accession>A0A8C8MCX4</accession>
<gene>
    <name evidence="10" type="primary">TRDMT1</name>
</gene>
<sequence>IVGEKSLYPPLSCLYPPLSCLYPASIRLYPASTHIYPASTHIYPASTHIYPISTLPCLYPPPLIIYSFILLIILSPLLFYLPLLLLYSSTLLYSFNLLPSSTHLLTLYSSYTLLPSNLLPSSTPLIFYPPLLILYSSYTLLPSNLLPSSTPNLLSSSTHPLRLFYSSTLISSSNCPLLLYSSTLLPYYSFILYSLPTLPLFRSSQVPGTSLLPEVTPQDEGKICVVIDLDETLVHSSFKPISNADFIVPVEIEGTTHQVYVLKRPHVDQFLQRMGELFECVLFTASLAKYADPVTDLLDQCGVFGTRLFRESCVFHQGCYVKDLSRLGRQLNKTLILDNSPASYIFHPENAVPVVSWFDDLEDTELLSLLPVFEELSEADDVYAKLQQLRAP</sequence>
<dbReference type="Proteomes" id="UP000694402">
    <property type="component" value="Unassembled WGS sequence"/>
</dbReference>
<evidence type="ECO:0000256" key="5">
    <source>
        <dbReference type="ARBA" id="ARBA00048336"/>
    </source>
</evidence>
<dbReference type="InterPro" id="IPR036412">
    <property type="entry name" value="HAD-like_sf"/>
</dbReference>
<feature type="domain" description="FCP1 homology" evidence="9">
    <location>
        <begin position="218"/>
        <end position="376"/>
    </location>
</feature>
<dbReference type="PROSITE" id="PS50969">
    <property type="entry name" value="FCP1"/>
    <property type="match status" value="1"/>
</dbReference>
<feature type="transmembrane region" description="Helical" evidence="8">
    <location>
        <begin position="93"/>
        <end position="114"/>
    </location>
</feature>
<dbReference type="EC" id="3.1.3.16" evidence="1"/>
<name>A0A8C8MCX4_ONCTS</name>
<reference evidence="10" key="1">
    <citation type="submission" date="2025-08" db="UniProtKB">
        <authorList>
            <consortium name="Ensembl"/>
        </authorList>
    </citation>
    <scope>IDENTIFICATION</scope>
</reference>
<keyword evidence="8" id="KW-1133">Transmembrane helix</keyword>
<feature type="active site" description="4-aspartylphosphate intermediate" evidence="6">
    <location>
        <position position="228"/>
    </location>
</feature>
<proteinExistence type="predicted"/>
<dbReference type="InterPro" id="IPR011948">
    <property type="entry name" value="Dullard_phosphatase"/>
</dbReference>
<dbReference type="InterPro" id="IPR023214">
    <property type="entry name" value="HAD_sf"/>
</dbReference>